<evidence type="ECO:0000313" key="6">
    <source>
        <dbReference type="EMBL" id="SLN52397.1"/>
    </source>
</evidence>
<protein>
    <submittedName>
        <fullName evidence="6">HTH-type transcriptional regulator MurR</fullName>
    </submittedName>
</protein>
<evidence type="ECO:0000259" key="5">
    <source>
        <dbReference type="PROSITE" id="PS51464"/>
    </source>
</evidence>
<dbReference type="SUPFAM" id="SSF46689">
    <property type="entry name" value="Homeodomain-like"/>
    <property type="match status" value="1"/>
</dbReference>
<dbReference type="PANTHER" id="PTHR30514">
    <property type="entry name" value="GLUCOKINASE"/>
    <property type="match status" value="1"/>
</dbReference>
<evidence type="ECO:0000313" key="7">
    <source>
        <dbReference type="Proteomes" id="UP000193409"/>
    </source>
</evidence>
<dbReference type="PROSITE" id="PS51464">
    <property type="entry name" value="SIS"/>
    <property type="match status" value="1"/>
</dbReference>
<accession>A0A1Y5SZA7</accession>
<dbReference type="GO" id="GO:0003677">
    <property type="term" value="F:DNA binding"/>
    <property type="evidence" value="ECO:0007669"/>
    <property type="project" value="UniProtKB-KW"/>
</dbReference>
<dbReference type="GO" id="GO:0003700">
    <property type="term" value="F:DNA-binding transcription factor activity"/>
    <property type="evidence" value="ECO:0007669"/>
    <property type="project" value="InterPro"/>
</dbReference>
<proteinExistence type="predicted"/>
<dbReference type="Pfam" id="PF01418">
    <property type="entry name" value="HTH_6"/>
    <property type="match status" value="1"/>
</dbReference>
<keyword evidence="1" id="KW-0805">Transcription regulation</keyword>
<evidence type="ECO:0000256" key="2">
    <source>
        <dbReference type="ARBA" id="ARBA00023125"/>
    </source>
</evidence>
<keyword evidence="2" id="KW-0238">DNA-binding</keyword>
<dbReference type="InterPro" id="IPR047640">
    <property type="entry name" value="RpiR-like"/>
</dbReference>
<keyword evidence="7" id="KW-1185">Reference proteome</keyword>
<feature type="domain" description="SIS" evidence="5">
    <location>
        <begin position="131"/>
        <end position="268"/>
    </location>
</feature>
<gene>
    <name evidence="6" type="primary">murR</name>
    <name evidence="6" type="ORF">PSA7680_02744</name>
</gene>
<dbReference type="PROSITE" id="PS51071">
    <property type="entry name" value="HTH_RPIR"/>
    <property type="match status" value="1"/>
</dbReference>
<dbReference type="Proteomes" id="UP000193409">
    <property type="component" value="Unassembled WGS sequence"/>
</dbReference>
<dbReference type="PANTHER" id="PTHR30514:SF18">
    <property type="entry name" value="RPIR-FAMILY TRANSCRIPTIONAL REGULATOR"/>
    <property type="match status" value="1"/>
</dbReference>
<dbReference type="AlphaFoldDB" id="A0A1Y5SZA7"/>
<dbReference type="InterPro" id="IPR001347">
    <property type="entry name" value="SIS_dom"/>
</dbReference>
<dbReference type="RefSeq" id="WP_085869278.1">
    <property type="nucleotide sequence ID" value="NZ_FWFQ01000020.1"/>
</dbReference>
<evidence type="ECO:0000259" key="4">
    <source>
        <dbReference type="PROSITE" id="PS51071"/>
    </source>
</evidence>
<dbReference type="Pfam" id="PF01380">
    <property type="entry name" value="SIS"/>
    <property type="match status" value="1"/>
</dbReference>
<dbReference type="Gene3D" id="1.10.10.10">
    <property type="entry name" value="Winged helix-like DNA-binding domain superfamily/Winged helix DNA-binding domain"/>
    <property type="match status" value="1"/>
</dbReference>
<evidence type="ECO:0000256" key="3">
    <source>
        <dbReference type="ARBA" id="ARBA00023163"/>
    </source>
</evidence>
<keyword evidence="3" id="KW-0804">Transcription</keyword>
<dbReference type="InterPro" id="IPR035472">
    <property type="entry name" value="RpiR-like_SIS"/>
</dbReference>
<sequence>MQSRISIEEAIAAEYSGLSAKLRAAADFVAANPIDVSTRSLRSISHSSGVSPATFSRLARALGFETYEDMRELTRSAIGRKSASFSQKAGRIVANAETGKQPPFLERQAAACIANISALPKLIDPQRLDAAVEALHAARNVVVYGAYGSTGIIEYLSYMANFVTPNWSMAGRMGASVSTTLTHLTEQDAVIILTKPPFARRSILTAEMAREKGAYVIVITDTHTCPAVKYASNTFIIPTDSPQFFSSYAATLVLLETMIGMLVERSGQEAETRIKTVESGNRRLEDFWDGDEEE</sequence>
<dbReference type="OrthoDB" id="9814676at2"/>
<feature type="domain" description="HTH rpiR-type" evidence="4">
    <location>
        <begin position="5"/>
        <end position="81"/>
    </location>
</feature>
<dbReference type="SUPFAM" id="SSF53697">
    <property type="entry name" value="SIS domain"/>
    <property type="match status" value="1"/>
</dbReference>
<evidence type="ECO:0000256" key="1">
    <source>
        <dbReference type="ARBA" id="ARBA00023015"/>
    </source>
</evidence>
<dbReference type="GO" id="GO:0097367">
    <property type="term" value="F:carbohydrate derivative binding"/>
    <property type="evidence" value="ECO:0007669"/>
    <property type="project" value="InterPro"/>
</dbReference>
<dbReference type="InterPro" id="IPR009057">
    <property type="entry name" value="Homeodomain-like_sf"/>
</dbReference>
<dbReference type="Gene3D" id="3.40.50.10490">
    <property type="entry name" value="Glucose-6-phosphate isomerase like protein, domain 1"/>
    <property type="match status" value="1"/>
</dbReference>
<dbReference type="CDD" id="cd05013">
    <property type="entry name" value="SIS_RpiR"/>
    <property type="match status" value="1"/>
</dbReference>
<reference evidence="6 7" key="1">
    <citation type="submission" date="2017-03" db="EMBL/GenBank/DDBJ databases">
        <authorList>
            <person name="Afonso C.L."/>
            <person name="Miller P.J."/>
            <person name="Scott M.A."/>
            <person name="Spackman E."/>
            <person name="Goraichik I."/>
            <person name="Dimitrov K.M."/>
            <person name="Suarez D.L."/>
            <person name="Swayne D.E."/>
        </authorList>
    </citation>
    <scope>NUCLEOTIDE SEQUENCE [LARGE SCALE GENOMIC DNA]</scope>
    <source>
        <strain evidence="6 7">CECT 7680</strain>
    </source>
</reference>
<dbReference type="InterPro" id="IPR036388">
    <property type="entry name" value="WH-like_DNA-bd_sf"/>
</dbReference>
<organism evidence="6 7">
    <name type="scientific">Pseudoruegeria aquimaris</name>
    <dbReference type="NCBI Taxonomy" id="393663"/>
    <lineage>
        <taxon>Bacteria</taxon>
        <taxon>Pseudomonadati</taxon>
        <taxon>Pseudomonadota</taxon>
        <taxon>Alphaproteobacteria</taxon>
        <taxon>Rhodobacterales</taxon>
        <taxon>Roseobacteraceae</taxon>
        <taxon>Pseudoruegeria</taxon>
    </lineage>
</organism>
<dbReference type="InterPro" id="IPR046348">
    <property type="entry name" value="SIS_dom_sf"/>
</dbReference>
<dbReference type="InterPro" id="IPR000281">
    <property type="entry name" value="HTH_RpiR"/>
</dbReference>
<name>A0A1Y5SZA7_9RHOB</name>
<dbReference type="EMBL" id="FWFQ01000020">
    <property type="protein sequence ID" value="SLN52397.1"/>
    <property type="molecule type" value="Genomic_DNA"/>
</dbReference>
<dbReference type="GO" id="GO:1901135">
    <property type="term" value="P:carbohydrate derivative metabolic process"/>
    <property type="evidence" value="ECO:0007669"/>
    <property type="project" value="InterPro"/>
</dbReference>